<dbReference type="InterPro" id="IPR052716">
    <property type="entry name" value="MOSC_domain"/>
</dbReference>
<organism evidence="2 3">
    <name type="scientific">Albimonas pacifica</name>
    <dbReference type="NCBI Taxonomy" id="1114924"/>
    <lineage>
        <taxon>Bacteria</taxon>
        <taxon>Pseudomonadati</taxon>
        <taxon>Pseudomonadota</taxon>
        <taxon>Alphaproteobacteria</taxon>
        <taxon>Rhodobacterales</taxon>
        <taxon>Paracoccaceae</taxon>
        <taxon>Albimonas</taxon>
    </lineage>
</organism>
<dbReference type="GO" id="GO:0030151">
    <property type="term" value="F:molybdenum ion binding"/>
    <property type="evidence" value="ECO:0007669"/>
    <property type="project" value="InterPro"/>
</dbReference>
<sequence length="166" mass="18017">MTVAPAWQGELLHIHVSPAASQPMVELAEARLIAGQGIEGDRYFLGTGTYPSKPHAREATLIEMEVLEAIAIGEPRVPGLKAEIAPGDHRRNLTVRGVPVNHLVGRRFRIGETVLFGARFNFPCAYLEKLLGIKGLREGLLNRSGLNCTIERGGPIRPGDPITPLD</sequence>
<dbReference type="OrthoDB" id="1550913at2"/>
<dbReference type="SUPFAM" id="SSF50800">
    <property type="entry name" value="PK beta-barrel domain-like"/>
    <property type="match status" value="1"/>
</dbReference>
<proteinExistence type="predicted"/>
<dbReference type="Gene3D" id="2.40.33.20">
    <property type="entry name" value="PK beta-barrel domain-like"/>
    <property type="match status" value="1"/>
</dbReference>
<evidence type="ECO:0000259" key="1">
    <source>
        <dbReference type="PROSITE" id="PS51340"/>
    </source>
</evidence>
<keyword evidence="3" id="KW-1185">Reference proteome</keyword>
<gene>
    <name evidence="2" type="ORF">SAMN05216258_105329</name>
</gene>
<protein>
    <recommendedName>
        <fullName evidence="1">MOSC domain-containing protein</fullName>
    </recommendedName>
</protein>
<dbReference type="GO" id="GO:0030170">
    <property type="term" value="F:pyridoxal phosphate binding"/>
    <property type="evidence" value="ECO:0007669"/>
    <property type="project" value="InterPro"/>
</dbReference>
<name>A0A1I3GT03_9RHOB</name>
<dbReference type="AlphaFoldDB" id="A0A1I3GT03"/>
<dbReference type="Pfam" id="PF03473">
    <property type="entry name" value="MOSC"/>
    <property type="match status" value="1"/>
</dbReference>
<dbReference type="STRING" id="1114924.SAMN05216258_105329"/>
<evidence type="ECO:0000313" key="3">
    <source>
        <dbReference type="Proteomes" id="UP000199377"/>
    </source>
</evidence>
<accession>A0A1I3GT03</accession>
<feature type="domain" description="MOSC" evidence="1">
    <location>
        <begin position="25"/>
        <end position="165"/>
    </location>
</feature>
<dbReference type="InterPro" id="IPR011037">
    <property type="entry name" value="Pyrv_Knase-like_insert_dom_sf"/>
</dbReference>
<dbReference type="Proteomes" id="UP000199377">
    <property type="component" value="Unassembled WGS sequence"/>
</dbReference>
<dbReference type="PANTHER" id="PTHR36930">
    <property type="entry name" value="METAL-SULFUR CLUSTER BIOSYNTHESIS PROTEINS YUAD-RELATED"/>
    <property type="match status" value="1"/>
</dbReference>
<dbReference type="EMBL" id="FOQH01000005">
    <property type="protein sequence ID" value="SFI26675.1"/>
    <property type="molecule type" value="Genomic_DNA"/>
</dbReference>
<dbReference type="RefSeq" id="WP_092860146.1">
    <property type="nucleotide sequence ID" value="NZ_FOQH01000005.1"/>
</dbReference>
<evidence type="ECO:0000313" key="2">
    <source>
        <dbReference type="EMBL" id="SFI26675.1"/>
    </source>
</evidence>
<dbReference type="PROSITE" id="PS51340">
    <property type="entry name" value="MOSC"/>
    <property type="match status" value="1"/>
</dbReference>
<dbReference type="InterPro" id="IPR005302">
    <property type="entry name" value="MoCF_Sase_C"/>
</dbReference>
<reference evidence="2 3" key="1">
    <citation type="submission" date="2016-10" db="EMBL/GenBank/DDBJ databases">
        <authorList>
            <person name="de Groot N.N."/>
        </authorList>
    </citation>
    <scope>NUCLEOTIDE SEQUENCE [LARGE SCALE GENOMIC DNA]</scope>
    <source>
        <strain evidence="2 3">CGMCC 1.11030</strain>
    </source>
</reference>
<dbReference type="GO" id="GO:0003824">
    <property type="term" value="F:catalytic activity"/>
    <property type="evidence" value="ECO:0007669"/>
    <property type="project" value="InterPro"/>
</dbReference>
<dbReference type="PANTHER" id="PTHR36930:SF1">
    <property type="entry name" value="MOSC DOMAIN-CONTAINING PROTEIN"/>
    <property type="match status" value="1"/>
</dbReference>